<dbReference type="Proteomes" id="UP000324748">
    <property type="component" value="Unassembled WGS sequence"/>
</dbReference>
<keyword evidence="1" id="KW-0175">Coiled coil</keyword>
<evidence type="ECO:0000313" key="5">
    <source>
        <dbReference type="Proteomes" id="UP000324748"/>
    </source>
</evidence>
<organism evidence="4 5">
    <name type="scientific">Puccinia graminis f. sp. tritici</name>
    <dbReference type="NCBI Taxonomy" id="56615"/>
    <lineage>
        <taxon>Eukaryota</taxon>
        <taxon>Fungi</taxon>
        <taxon>Dikarya</taxon>
        <taxon>Basidiomycota</taxon>
        <taxon>Pucciniomycotina</taxon>
        <taxon>Pucciniomycetes</taxon>
        <taxon>Pucciniales</taxon>
        <taxon>Pucciniaceae</taxon>
        <taxon>Puccinia</taxon>
    </lineage>
</organism>
<keyword evidence="5" id="KW-1185">Reference proteome</keyword>
<evidence type="ECO:0000256" key="1">
    <source>
        <dbReference type="SAM" id="Coils"/>
    </source>
</evidence>
<feature type="compositionally biased region" description="Low complexity" evidence="2">
    <location>
        <begin position="83"/>
        <end position="104"/>
    </location>
</feature>
<proteinExistence type="predicted"/>
<name>A0A5B0R001_PUCGR</name>
<accession>A0A5B0R001</accession>
<evidence type="ECO:0000313" key="3">
    <source>
        <dbReference type="EMBL" id="KAA1101796.1"/>
    </source>
</evidence>
<reference evidence="4 5" key="1">
    <citation type="submission" date="2019-05" db="EMBL/GenBank/DDBJ databases">
        <title>Emergence of the Ug99 lineage of the wheat stem rust pathogen through somatic hybridization.</title>
        <authorList>
            <person name="Li F."/>
            <person name="Upadhyaya N.M."/>
            <person name="Sperschneider J."/>
            <person name="Matny O."/>
            <person name="Nguyen-Phuc H."/>
            <person name="Mago R."/>
            <person name="Raley C."/>
            <person name="Miller M.E."/>
            <person name="Silverstein K.A.T."/>
            <person name="Henningsen E."/>
            <person name="Hirsch C.D."/>
            <person name="Visser B."/>
            <person name="Pretorius Z.A."/>
            <person name="Steffenson B.J."/>
            <person name="Schwessinger B."/>
            <person name="Dodds P.N."/>
            <person name="Figueroa M."/>
        </authorList>
    </citation>
    <scope>NUCLEOTIDE SEQUENCE [LARGE SCALE GENOMIC DNA]</scope>
    <source>
        <strain evidence="4">21-0</strain>
    </source>
</reference>
<feature type="coiled-coil region" evidence="1">
    <location>
        <begin position="301"/>
        <end position="335"/>
    </location>
</feature>
<protein>
    <submittedName>
        <fullName evidence="4">Uncharacterized protein</fullName>
    </submittedName>
</protein>
<dbReference type="AlphaFoldDB" id="A0A5B0R001"/>
<feature type="region of interest" description="Disordered" evidence="2">
    <location>
        <begin position="350"/>
        <end position="383"/>
    </location>
</feature>
<evidence type="ECO:0000313" key="4">
    <source>
        <dbReference type="EMBL" id="KAA1118699.1"/>
    </source>
</evidence>
<sequence length="383" mass="42726">MATGRFTDYFAEETERVGNGGARLGNTARRVDNLETRLDRIAHFCALESRQVTDMLEALDRKIQKLTEAVENGRQNRSDTEGEATAAGTSAAAGAEEGAAKTSANVEQMETLPIPLEQTSSESNSSDRCRVLKRLLENLSKLIGNGGEASTIIEHCQIFEGLTEEELADLWTAAGIPDPDAHPDPAAIAEARARFEMALVERVLNVSSAAWDDDRQFRVFFLILVGAEHEERLSRDTNTALWERVFEYRRLSILNRPSRNNETPTDVDMAEFMVERPVRESPPRTFSEARQALMADHFRVMRNAEEVIGRAQRAITRAEETIQRERGALVTLRQEDERAEMDRELVEVEGRAIGEEDLGSATPKRANLGGEASGSKRRRLDAE</sequence>
<dbReference type="OrthoDB" id="2509503at2759"/>
<comment type="caution">
    <text evidence="4">The sequence shown here is derived from an EMBL/GenBank/DDBJ whole genome shotgun (WGS) entry which is preliminary data.</text>
</comment>
<feature type="region of interest" description="Disordered" evidence="2">
    <location>
        <begin position="70"/>
        <end position="104"/>
    </location>
</feature>
<dbReference type="EMBL" id="VSWC01000001">
    <property type="protein sequence ID" value="KAA1118699.1"/>
    <property type="molecule type" value="Genomic_DNA"/>
</dbReference>
<evidence type="ECO:0000256" key="2">
    <source>
        <dbReference type="SAM" id="MobiDB-lite"/>
    </source>
</evidence>
<gene>
    <name evidence="4" type="ORF">PGT21_002482</name>
    <name evidence="3" type="ORF">PGT21_030332</name>
</gene>
<dbReference type="EMBL" id="VSWC01000053">
    <property type="protein sequence ID" value="KAA1101796.1"/>
    <property type="molecule type" value="Genomic_DNA"/>
</dbReference>